<dbReference type="InterPro" id="IPR000160">
    <property type="entry name" value="GGDEF_dom"/>
</dbReference>
<feature type="domain" description="PAS" evidence="2">
    <location>
        <begin position="181"/>
        <end position="253"/>
    </location>
</feature>
<accession>A0ABN1I3E3</accession>
<dbReference type="Pfam" id="PF08447">
    <property type="entry name" value="PAS_3"/>
    <property type="match status" value="1"/>
</dbReference>
<protein>
    <recommendedName>
        <fullName evidence="7">PAS domain S-box-containing protein/diguanylate cyclase (GGDEF) domain-containing protein</fullName>
    </recommendedName>
</protein>
<dbReference type="Gene3D" id="3.30.70.270">
    <property type="match status" value="1"/>
</dbReference>
<dbReference type="InterPro" id="IPR052155">
    <property type="entry name" value="Biofilm_reg_signaling"/>
</dbReference>
<dbReference type="Proteomes" id="UP001499915">
    <property type="component" value="Unassembled WGS sequence"/>
</dbReference>
<keyword evidence="1" id="KW-0175">Coiled coil</keyword>
<reference evidence="5 6" key="1">
    <citation type="journal article" date="2019" name="Int. J. Syst. Evol. Microbiol.">
        <title>The Global Catalogue of Microorganisms (GCM) 10K type strain sequencing project: providing services to taxonomists for standard genome sequencing and annotation.</title>
        <authorList>
            <consortium name="The Broad Institute Genomics Platform"/>
            <consortium name="The Broad Institute Genome Sequencing Center for Infectious Disease"/>
            <person name="Wu L."/>
            <person name="Ma J."/>
        </authorList>
    </citation>
    <scope>NUCLEOTIDE SEQUENCE [LARGE SCALE GENOMIC DNA]</scope>
    <source>
        <strain evidence="5 6">JCM 15134</strain>
    </source>
</reference>
<dbReference type="NCBIfam" id="TIGR00229">
    <property type="entry name" value="sensory_box"/>
    <property type="match status" value="2"/>
</dbReference>
<evidence type="ECO:0000313" key="5">
    <source>
        <dbReference type="EMBL" id="GAA0685666.1"/>
    </source>
</evidence>
<dbReference type="InterPro" id="IPR043128">
    <property type="entry name" value="Rev_trsase/Diguanyl_cyclase"/>
</dbReference>
<feature type="domain" description="GGDEF" evidence="4">
    <location>
        <begin position="368"/>
        <end position="497"/>
    </location>
</feature>
<dbReference type="SMART" id="SM00091">
    <property type="entry name" value="PAS"/>
    <property type="match status" value="2"/>
</dbReference>
<dbReference type="Pfam" id="PF08448">
    <property type="entry name" value="PAS_4"/>
    <property type="match status" value="1"/>
</dbReference>
<dbReference type="PROSITE" id="PS50887">
    <property type="entry name" value="GGDEF"/>
    <property type="match status" value="1"/>
</dbReference>
<dbReference type="InterPro" id="IPR001610">
    <property type="entry name" value="PAC"/>
</dbReference>
<dbReference type="InterPro" id="IPR013655">
    <property type="entry name" value="PAS_fold_3"/>
</dbReference>
<dbReference type="CDD" id="cd01949">
    <property type="entry name" value="GGDEF"/>
    <property type="match status" value="1"/>
</dbReference>
<evidence type="ECO:0008006" key="7">
    <source>
        <dbReference type="Google" id="ProtNLM"/>
    </source>
</evidence>
<dbReference type="SUPFAM" id="SSF55073">
    <property type="entry name" value="Nucleotide cyclase"/>
    <property type="match status" value="1"/>
</dbReference>
<feature type="domain" description="PAC" evidence="3">
    <location>
        <begin position="256"/>
        <end position="309"/>
    </location>
</feature>
<evidence type="ECO:0000313" key="6">
    <source>
        <dbReference type="Proteomes" id="UP001499915"/>
    </source>
</evidence>
<dbReference type="PANTHER" id="PTHR44757">
    <property type="entry name" value="DIGUANYLATE CYCLASE DGCP"/>
    <property type="match status" value="1"/>
</dbReference>
<dbReference type="InterPro" id="IPR000014">
    <property type="entry name" value="PAS"/>
</dbReference>
<proteinExistence type="predicted"/>
<dbReference type="InterPro" id="IPR029787">
    <property type="entry name" value="Nucleotide_cyclase"/>
</dbReference>
<dbReference type="PROSITE" id="PS50113">
    <property type="entry name" value="PAC"/>
    <property type="match status" value="1"/>
</dbReference>
<evidence type="ECO:0000256" key="1">
    <source>
        <dbReference type="SAM" id="Coils"/>
    </source>
</evidence>
<dbReference type="InterPro" id="IPR000700">
    <property type="entry name" value="PAS-assoc_C"/>
</dbReference>
<dbReference type="SMART" id="SM00086">
    <property type="entry name" value="PAC"/>
    <property type="match status" value="1"/>
</dbReference>
<evidence type="ECO:0000259" key="3">
    <source>
        <dbReference type="PROSITE" id="PS50113"/>
    </source>
</evidence>
<dbReference type="InterPro" id="IPR035965">
    <property type="entry name" value="PAS-like_dom_sf"/>
</dbReference>
<dbReference type="NCBIfam" id="TIGR00254">
    <property type="entry name" value="GGDEF"/>
    <property type="match status" value="1"/>
</dbReference>
<feature type="domain" description="PAS" evidence="2">
    <location>
        <begin position="54"/>
        <end position="125"/>
    </location>
</feature>
<feature type="coiled-coil region" evidence="1">
    <location>
        <begin position="300"/>
        <end position="345"/>
    </location>
</feature>
<dbReference type="Gene3D" id="3.30.450.20">
    <property type="entry name" value="PAS domain"/>
    <property type="match status" value="2"/>
</dbReference>
<dbReference type="RefSeq" id="WP_343802947.1">
    <property type="nucleotide sequence ID" value="NZ_BAAAET010000001.1"/>
</dbReference>
<dbReference type="SMART" id="SM00267">
    <property type="entry name" value="GGDEF"/>
    <property type="match status" value="1"/>
</dbReference>
<dbReference type="PANTHER" id="PTHR44757:SF2">
    <property type="entry name" value="BIOFILM ARCHITECTURE MAINTENANCE PROTEIN MBAA"/>
    <property type="match status" value="1"/>
</dbReference>
<dbReference type="EMBL" id="BAAAET010000001">
    <property type="protein sequence ID" value="GAA0685666.1"/>
    <property type="molecule type" value="Genomic_DNA"/>
</dbReference>
<evidence type="ECO:0000259" key="2">
    <source>
        <dbReference type="PROSITE" id="PS50112"/>
    </source>
</evidence>
<dbReference type="SUPFAM" id="SSF55785">
    <property type="entry name" value="PYP-like sensor domain (PAS domain)"/>
    <property type="match status" value="2"/>
</dbReference>
<dbReference type="CDD" id="cd00130">
    <property type="entry name" value="PAS"/>
    <property type="match status" value="2"/>
</dbReference>
<evidence type="ECO:0000259" key="4">
    <source>
        <dbReference type="PROSITE" id="PS50887"/>
    </source>
</evidence>
<dbReference type="Pfam" id="PF00990">
    <property type="entry name" value="GGDEF"/>
    <property type="match status" value="1"/>
</dbReference>
<comment type="caution">
    <text evidence="5">The sequence shown here is derived from an EMBL/GenBank/DDBJ whole genome shotgun (WGS) entry which is preliminary data.</text>
</comment>
<organism evidence="5 6">
    <name type="scientific">Marinobacterium maritimum</name>
    <dbReference type="NCBI Taxonomy" id="500162"/>
    <lineage>
        <taxon>Bacteria</taxon>
        <taxon>Pseudomonadati</taxon>
        <taxon>Pseudomonadota</taxon>
        <taxon>Gammaproteobacteria</taxon>
        <taxon>Oceanospirillales</taxon>
        <taxon>Oceanospirillaceae</taxon>
        <taxon>Marinobacterium</taxon>
    </lineage>
</organism>
<dbReference type="InterPro" id="IPR013656">
    <property type="entry name" value="PAS_4"/>
</dbReference>
<dbReference type="PROSITE" id="PS50112">
    <property type="entry name" value="PAS"/>
    <property type="match status" value="2"/>
</dbReference>
<sequence length="498" mass="55466">MEISQQVCPYCGSSDLVFSEDEQGRCFLGCDQCGARGPGAPSQQEASLQPGFGSESLLRTVIDESPDIIMLKDWDGHFLICNRALARLYGSTPEEMVGKTDADYNPDAEQVRFYRENIQTVMRGGELEIVEETSTDASTGEVRYFQSIKKPLKGPDGSDRILIIAHDVTELRCAYQLIEEKEKRYAYAMEAAGEGIWDWDIRNNRVRHNPKWCELLGLDDKLLMHDMTVLANLIHPDDRNSMMTAVQHALDGAGEYTHEHRMLCNDGREIWVYDRGRVVEYSGSGEPVRMVGSISDVTMRKEVEQRLAETNRIIEASNEQLERQVAERTAELASLNRELQQLARKDALTGIGNRFQLQDWLVGQTLDSTTALVMMDIDHFKHVNDQYGHKCGDQVLKAVAKCLSGHVRQGDLVARIGGEEFLLVLGGISLPQAIAVAEQLRSKIEELVVLPDGLGVTASFGVTMVAAEGFDQAWSIADTALYQAKREGRNRVVASIPG</sequence>
<name>A0ABN1I3E3_9GAMM</name>
<keyword evidence="6" id="KW-1185">Reference proteome</keyword>
<gene>
    <name evidence="5" type="ORF">GCM10009104_09160</name>
</gene>